<dbReference type="InterPro" id="IPR017441">
    <property type="entry name" value="Protein_kinase_ATP_BS"/>
</dbReference>
<dbReference type="InterPro" id="IPR008271">
    <property type="entry name" value="Ser/Thr_kinase_AS"/>
</dbReference>
<dbReference type="PROSITE" id="PS00108">
    <property type="entry name" value="PROTEIN_KINASE_ST"/>
    <property type="match status" value="1"/>
</dbReference>
<dbReference type="CDD" id="cd14003">
    <property type="entry name" value="STKc_AMPK-like"/>
    <property type="match status" value="1"/>
</dbReference>
<evidence type="ECO:0000256" key="3">
    <source>
        <dbReference type="PROSITE-ProRule" id="PRU10141"/>
    </source>
</evidence>
<keyword evidence="1 3" id="KW-0547">Nucleotide-binding</keyword>
<feature type="region of interest" description="Disordered" evidence="4">
    <location>
        <begin position="32"/>
        <end position="218"/>
    </location>
</feature>
<dbReference type="FunFam" id="3.30.200.20:FF:000042">
    <property type="entry name" value="Aurora kinase A"/>
    <property type="match status" value="1"/>
</dbReference>
<organism evidence="6 7">
    <name type="scientific">Linnemannia exigua</name>
    <dbReference type="NCBI Taxonomy" id="604196"/>
    <lineage>
        <taxon>Eukaryota</taxon>
        <taxon>Fungi</taxon>
        <taxon>Fungi incertae sedis</taxon>
        <taxon>Mucoromycota</taxon>
        <taxon>Mortierellomycotina</taxon>
        <taxon>Mortierellomycetes</taxon>
        <taxon>Mortierellales</taxon>
        <taxon>Mortierellaceae</taxon>
        <taxon>Linnemannia</taxon>
    </lineage>
</organism>
<protein>
    <submittedName>
        <fullName evidence="6">NUAK SNF1-like kinase 2</fullName>
    </submittedName>
</protein>
<evidence type="ECO:0000313" key="7">
    <source>
        <dbReference type="Proteomes" id="UP001194580"/>
    </source>
</evidence>
<feature type="compositionally biased region" description="Basic and acidic residues" evidence="4">
    <location>
        <begin position="70"/>
        <end position="81"/>
    </location>
</feature>
<comment type="caution">
    <text evidence="6">The sequence shown here is derived from an EMBL/GenBank/DDBJ whole genome shotgun (WGS) entry which is preliminary data.</text>
</comment>
<accession>A0AAD4D5A1</accession>
<feature type="compositionally biased region" description="Polar residues" evidence="4">
    <location>
        <begin position="723"/>
        <end position="732"/>
    </location>
</feature>
<dbReference type="EMBL" id="JAAAIL010002052">
    <property type="protein sequence ID" value="KAG0261205.1"/>
    <property type="molecule type" value="Genomic_DNA"/>
</dbReference>
<dbReference type="PROSITE" id="PS00107">
    <property type="entry name" value="PROTEIN_KINASE_ATP"/>
    <property type="match status" value="1"/>
</dbReference>
<name>A0AAD4D5A1_9FUNG</name>
<evidence type="ECO:0000256" key="2">
    <source>
        <dbReference type="ARBA" id="ARBA00022840"/>
    </source>
</evidence>
<dbReference type="Gene3D" id="1.10.510.10">
    <property type="entry name" value="Transferase(Phosphotransferase) domain 1"/>
    <property type="match status" value="1"/>
</dbReference>
<feature type="binding site" evidence="3">
    <location>
        <position position="257"/>
    </location>
    <ligand>
        <name>ATP</name>
        <dbReference type="ChEBI" id="CHEBI:30616"/>
    </ligand>
</feature>
<feature type="compositionally biased region" description="Low complexity" evidence="4">
    <location>
        <begin position="113"/>
        <end position="155"/>
    </location>
</feature>
<dbReference type="FunFam" id="1.10.510.10:FF:000571">
    <property type="entry name" value="Maternal embryonic leucine zipper kinase"/>
    <property type="match status" value="1"/>
</dbReference>
<dbReference type="Pfam" id="PF00069">
    <property type="entry name" value="Pkinase"/>
    <property type="match status" value="1"/>
</dbReference>
<dbReference type="InterPro" id="IPR000719">
    <property type="entry name" value="Prot_kinase_dom"/>
</dbReference>
<dbReference type="SUPFAM" id="SSF56112">
    <property type="entry name" value="Protein kinase-like (PK-like)"/>
    <property type="match status" value="1"/>
</dbReference>
<feature type="compositionally biased region" description="Polar residues" evidence="4">
    <location>
        <begin position="180"/>
        <end position="192"/>
    </location>
</feature>
<evidence type="ECO:0000256" key="1">
    <source>
        <dbReference type="ARBA" id="ARBA00022741"/>
    </source>
</evidence>
<feature type="region of interest" description="Disordered" evidence="4">
    <location>
        <begin position="497"/>
        <end position="529"/>
    </location>
</feature>
<dbReference type="Proteomes" id="UP001194580">
    <property type="component" value="Unassembled WGS sequence"/>
</dbReference>
<feature type="compositionally biased region" description="Basic and acidic residues" evidence="4">
    <location>
        <begin position="92"/>
        <end position="101"/>
    </location>
</feature>
<feature type="compositionally biased region" description="Polar residues" evidence="4">
    <location>
        <begin position="199"/>
        <end position="215"/>
    </location>
</feature>
<feature type="compositionally biased region" description="Low complexity" evidence="4">
    <location>
        <begin position="733"/>
        <end position="742"/>
    </location>
</feature>
<keyword evidence="6" id="KW-0808">Transferase</keyword>
<dbReference type="InterPro" id="IPR011009">
    <property type="entry name" value="Kinase-like_dom_sf"/>
</dbReference>
<sequence>MNTAAPAPSHTIRQDPYTAERISAQEAMKGMRISEPHQNVHRRKSTDIDETYGASRIDRHLAHRAQSVRESSKYASEKEVAPLKLVPTPASIERRRSKAESITESPTHGGSKNSNHTMNISNNNNNQYRQPQQQSFSTAAATSPTAVTATQPPVVGELDHGSHSAPTNEFHNQKAPIPTSPSSPVDNNGSSTQQQQQQPPASGRQSRLSNVSSTKESYRRKYGEIQGYTYIGTIGQGNFGKVLLAENDITGEQVAVKILEKAQFKSEQQRLHATREARLMATLRHPNIVDVKTVMEDNYRILIVMENLTGGELFDYISNKGSLDEKEARRIFQQIVLAIHYCHENNVVHRDLKPENILLDSERNVRVADFGFGNNWHKDRHLTTYCGSPFYAAPEMVSGTPYIGPETDVWSLGVILYVLVCGRLPFDASDLPALFAQIKRGNYQKPREGSIDVCSLIHRMLTVDPKRRATLTDVLRSRWMRTDGMDTISSTLPALSTAPATMRPPLSTTRTPAVPQQQQQAQARSTGLPTFHPNEDISKTMNVVTTAATIPAVVPAPPTVNTNRHSYHPPGSDPDSGAYHPYNNNNQQHSQSHQHHHYQYPYQQQHQHQHRHNHQMDHSPSPSPQSPVPDLYDHDEHMSDVSPSMINSPTETMATISPSTPIGPTSRDEALAAAAAANGAVIHHGGGGVIITQHSSYQKRSNTMNSTVMTGSGDDKHQHHPYKQNNRPHSVHTTNGAPATTGPGDAVVTITMCPSNDALTDGFDSSSKKKRKTLTKLRQFFRFETAAKC</sequence>
<dbReference type="GO" id="GO:0004674">
    <property type="term" value="F:protein serine/threonine kinase activity"/>
    <property type="evidence" value="ECO:0007669"/>
    <property type="project" value="TreeGrafter"/>
</dbReference>
<gene>
    <name evidence="6" type="primary">NUAK2</name>
    <name evidence="6" type="ORF">BGZ95_004280</name>
</gene>
<proteinExistence type="predicted"/>
<reference evidence="6" key="1">
    <citation type="journal article" date="2020" name="Fungal Divers.">
        <title>Resolving the Mortierellaceae phylogeny through synthesis of multi-gene phylogenetics and phylogenomics.</title>
        <authorList>
            <person name="Vandepol N."/>
            <person name="Liber J."/>
            <person name="Desiro A."/>
            <person name="Na H."/>
            <person name="Kennedy M."/>
            <person name="Barry K."/>
            <person name="Grigoriev I.V."/>
            <person name="Miller A.N."/>
            <person name="O'Donnell K."/>
            <person name="Stajich J.E."/>
            <person name="Bonito G."/>
        </authorList>
    </citation>
    <scope>NUCLEOTIDE SEQUENCE</scope>
    <source>
        <strain evidence="6">NRRL 28262</strain>
    </source>
</reference>
<keyword evidence="2 3" id="KW-0067">ATP-binding</keyword>
<evidence type="ECO:0000313" key="6">
    <source>
        <dbReference type="EMBL" id="KAG0261205.1"/>
    </source>
</evidence>
<dbReference type="SMART" id="SM00220">
    <property type="entry name" value="S_TKc"/>
    <property type="match status" value="1"/>
</dbReference>
<feature type="compositionally biased region" description="Low complexity" evidence="4">
    <location>
        <begin position="579"/>
        <end position="591"/>
    </location>
</feature>
<feature type="domain" description="Protein kinase" evidence="5">
    <location>
        <begin position="228"/>
        <end position="480"/>
    </location>
</feature>
<dbReference type="PANTHER" id="PTHR24346:SF93">
    <property type="entry name" value="NUAK FAMILY SNF1-LIKE KINASE 1"/>
    <property type="match status" value="1"/>
</dbReference>
<feature type="compositionally biased region" description="Polar residues" evidence="4">
    <location>
        <begin position="641"/>
        <end position="663"/>
    </location>
</feature>
<dbReference type="GO" id="GO:0005737">
    <property type="term" value="C:cytoplasm"/>
    <property type="evidence" value="ECO:0007669"/>
    <property type="project" value="TreeGrafter"/>
</dbReference>
<dbReference type="GO" id="GO:0005524">
    <property type="term" value="F:ATP binding"/>
    <property type="evidence" value="ECO:0007669"/>
    <property type="project" value="UniProtKB-UniRule"/>
</dbReference>
<feature type="region of interest" description="Disordered" evidence="4">
    <location>
        <begin position="708"/>
        <end position="742"/>
    </location>
</feature>
<dbReference type="GO" id="GO:0035556">
    <property type="term" value="P:intracellular signal transduction"/>
    <property type="evidence" value="ECO:0007669"/>
    <property type="project" value="TreeGrafter"/>
</dbReference>
<keyword evidence="6" id="KW-0418">Kinase</keyword>
<dbReference type="PROSITE" id="PS50011">
    <property type="entry name" value="PROTEIN_KINASE_DOM"/>
    <property type="match status" value="1"/>
</dbReference>
<feature type="compositionally biased region" description="Low complexity" evidence="4">
    <location>
        <begin position="554"/>
        <end position="563"/>
    </location>
</feature>
<feature type="compositionally biased region" description="Polar residues" evidence="4">
    <location>
        <begin position="102"/>
        <end position="112"/>
    </location>
</feature>
<dbReference type="GO" id="GO:0000226">
    <property type="term" value="P:microtubule cytoskeleton organization"/>
    <property type="evidence" value="ECO:0007669"/>
    <property type="project" value="TreeGrafter"/>
</dbReference>
<keyword evidence="7" id="KW-1185">Reference proteome</keyword>
<evidence type="ECO:0000259" key="5">
    <source>
        <dbReference type="PROSITE" id="PS50011"/>
    </source>
</evidence>
<feature type="region of interest" description="Disordered" evidence="4">
    <location>
        <begin position="554"/>
        <end position="667"/>
    </location>
</feature>
<dbReference type="PANTHER" id="PTHR24346">
    <property type="entry name" value="MAP/MICROTUBULE AFFINITY-REGULATING KINASE"/>
    <property type="match status" value="1"/>
</dbReference>
<dbReference type="AlphaFoldDB" id="A0AAD4D5A1"/>
<evidence type="ECO:0000256" key="4">
    <source>
        <dbReference type="SAM" id="MobiDB-lite"/>
    </source>
</evidence>
<feature type="compositionally biased region" description="Polar residues" evidence="4">
    <location>
        <begin position="506"/>
        <end position="515"/>
    </location>
</feature>